<keyword evidence="4" id="KW-0949">S-adenosyl-L-methionine</keyword>
<keyword evidence="2 8" id="KW-0489">Methyltransferase</keyword>
<dbReference type="GO" id="GO:0009007">
    <property type="term" value="F:site-specific DNA-methyltransferase (adenine-specific) activity"/>
    <property type="evidence" value="ECO:0007669"/>
    <property type="project" value="UniProtKB-EC"/>
</dbReference>
<organism evidence="8 9">
    <name type="scientific">Candidatus Desulfovibrio kirbyi</name>
    <dbReference type="NCBI Taxonomy" id="2696086"/>
    <lineage>
        <taxon>Bacteria</taxon>
        <taxon>Pseudomonadati</taxon>
        <taxon>Thermodesulfobacteriota</taxon>
        <taxon>Desulfovibrionia</taxon>
        <taxon>Desulfovibrionales</taxon>
        <taxon>Desulfovibrionaceae</taxon>
        <taxon>Desulfovibrio</taxon>
    </lineage>
</organism>
<accession>A0A6L2R5G8</accession>
<evidence type="ECO:0000256" key="3">
    <source>
        <dbReference type="ARBA" id="ARBA00022679"/>
    </source>
</evidence>
<keyword evidence="3 8" id="KW-0808">Transferase</keyword>
<feature type="compositionally biased region" description="Acidic residues" evidence="6">
    <location>
        <begin position="1039"/>
        <end position="1049"/>
    </location>
</feature>
<comment type="catalytic activity">
    <reaction evidence="5">
        <text>a 2'-deoxyadenosine in DNA + S-adenosyl-L-methionine = an N(6)-methyl-2'-deoxyadenosine in DNA + S-adenosyl-L-homocysteine + H(+)</text>
        <dbReference type="Rhea" id="RHEA:15197"/>
        <dbReference type="Rhea" id="RHEA-COMP:12418"/>
        <dbReference type="Rhea" id="RHEA-COMP:12419"/>
        <dbReference type="ChEBI" id="CHEBI:15378"/>
        <dbReference type="ChEBI" id="CHEBI:57856"/>
        <dbReference type="ChEBI" id="CHEBI:59789"/>
        <dbReference type="ChEBI" id="CHEBI:90615"/>
        <dbReference type="ChEBI" id="CHEBI:90616"/>
        <dbReference type="EC" id="2.1.1.72"/>
    </reaction>
</comment>
<dbReference type="InterPro" id="IPR011639">
    <property type="entry name" value="MethylTrfase_TaqI-like_dom"/>
</dbReference>
<dbReference type="InterPro" id="IPR002052">
    <property type="entry name" value="DNA_methylase_N6_adenine_CS"/>
</dbReference>
<evidence type="ECO:0000256" key="6">
    <source>
        <dbReference type="SAM" id="MobiDB-lite"/>
    </source>
</evidence>
<evidence type="ECO:0000256" key="5">
    <source>
        <dbReference type="ARBA" id="ARBA00047942"/>
    </source>
</evidence>
<dbReference type="GO" id="GO:0006304">
    <property type="term" value="P:DNA modification"/>
    <property type="evidence" value="ECO:0007669"/>
    <property type="project" value="InterPro"/>
</dbReference>
<dbReference type="PRINTS" id="PR00507">
    <property type="entry name" value="N12N6MTFRASE"/>
</dbReference>
<sequence>MAFDQTTRNRLARFVGDARTLLADEFTRQLQNEYGLDPISGDVADFSSLGHLDDARRETARMLRATLEHYLSTADASTPAKAKKAFQDTLQRIAREQAFTVLNRLCALRMAEARGLLIESIGKGYQSQGFQLYQRLAGSALGETGDCYRHFLFSIFDEFAIDLSSLFNRFSPQGRLFPGESALLALLEQINHHELEPLWAEDETLGWMYQYFNQKTERDAMRQASRSPRNSREMAVRNQFFTPRYVVEFLTDNTLGRIWYEMTKGETSLKEACHYLVRRPHEIFLAQGEKAPEGDDIPEGLSQEELIKQPVHIPSRTMKDPRDIRVLDPACGSGHFLLYAFDLLERIYEEAYNDDSSSKSDITGKTLKDDFKTIDDLRRNIPKLIVEHNLHGIDIDPRAVQIAGLSLWLRAHRAWKNQGVRLEERPRIQRTSIVCAEPMPGEIDMLNEFVENLRPKLLGQLVKIIFEKMKLAGEAGSLLKIEEEIKTAVDDARQQYEQNLIEDKKSSGYLPSMAPKRQNTLLDFTGLPKFKDFWNQAENMLIGALRKYAEETEGGYGFSWRLFSEDAARGFAFIDLCRKRYDVVLMNPPFGASSKESKEIIEEYYPRTKGNVLANFIERTLDLTTDNGIVGAISSRTPFFLTSFEKLRAEVFGKYGSISLMADLGDGVLEAMVETAIYTIYKTVHDKEDSIFFRLLTDDDKESELQRLTNDCIHGNISAKIFLINTKQFSLLNGIPYAYWVSQDTIQTIGTHHRIEGNMASIRVGLQTGDNFRFLRCLWEIPPYTQVPSAMQYNARQEIRHQCLIELSTDKKWVPFSKTEAASPWFSPITLVANFSGNGYELRNFTNDAGKLRSALRSEQEYFKPGFSYMLRSTRLVPYLIPAGVIPAAPVSVVFPFSTYEYATLGICASNIGSAIARFKGGNFSGSVFQASLIQGLPASEFSEETLQQIKAHVDSEVNKRRAVVQCFEPFQEFTLPAWIHPNKNGDTVWDLYSLFGRDLENRIAEAIGLNPEQLAELERDIREAVSIRIQSKDRESSDPPDEDAEDNQELNVELIKETPELKAIGLVMYVVGIAFGRWDIRMAIDQTLAPDLPAPFDPLPVCPPAMLVGSDGLPATSGGIASEEWLRDRIDAGTLPNISSAYAVSIPDDKYPIQVAWHGVLADDPTSAWDISDRSRRVFQKIFNEQCEDTETQVCGLLGVNSLSDYLRKQSGFFADHLSNYSKNRRKAPIYWPLSTASGAYTLWLYYHRLNSQTLYTCINDFVDPKLKQFTENIGGLRGRNDRTTTQERDLERLTDLEQELKDFRDELLRIATFWKPNLNDGVQITAAPLWKLFQHRQWRTLLKDTWEKLEAGDYDWAHLALSIWPDRVVRASHKDHSYAIVHDLEDNLWHEVEIPRRGRGRAQGETATEWRPKDLSESDLQAIIEEVKTRRH</sequence>
<reference evidence="8 9" key="1">
    <citation type="journal article" date="2020" name="ISME J.">
        <title>Parallel Reductive Genome Evolution in Desulfovibrio Ectosymbionts Independently Acquired by Trichonympha Protists in the Termite Gut.</title>
        <authorList>
            <person name="Takeuchi M."/>
            <person name="Kuwahara H."/>
            <person name="Murakami T."/>
            <person name="Takahashi K."/>
            <person name="Kajitani R."/>
            <person name="Toyoda A."/>
            <person name="Itoh T."/>
            <person name="Ohkuma M."/>
            <person name="Hongoh Y."/>
        </authorList>
    </citation>
    <scope>NUCLEOTIDE SEQUENCE [LARGE SCALE GENOMIC DNA]</scope>
    <source>
        <strain evidence="8">ZnDsv-02</strain>
    </source>
</reference>
<comment type="caution">
    <text evidence="8">The sequence shown here is derived from an EMBL/GenBank/DDBJ whole genome shotgun (WGS) entry which is preliminary data.</text>
</comment>
<dbReference type="InterPro" id="IPR050953">
    <property type="entry name" value="N4_N6_ade-DNA_methylase"/>
</dbReference>
<evidence type="ECO:0000313" key="8">
    <source>
        <dbReference type="EMBL" id="GFH62753.1"/>
    </source>
</evidence>
<dbReference type="GO" id="GO:0003676">
    <property type="term" value="F:nucleic acid binding"/>
    <property type="evidence" value="ECO:0007669"/>
    <property type="project" value="InterPro"/>
</dbReference>
<evidence type="ECO:0000259" key="7">
    <source>
        <dbReference type="Pfam" id="PF07669"/>
    </source>
</evidence>
<evidence type="ECO:0000256" key="1">
    <source>
        <dbReference type="ARBA" id="ARBA00011900"/>
    </source>
</evidence>
<protein>
    <recommendedName>
        <fullName evidence="1">site-specific DNA-methyltransferase (adenine-specific)</fullName>
        <ecNumber evidence="1">2.1.1.72</ecNumber>
    </recommendedName>
</protein>
<name>A0A6L2R5G8_9BACT</name>
<evidence type="ECO:0000256" key="4">
    <source>
        <dbReference type="ARBA" id="ARBA00022691"/>
    </source>
</evidence>
<evidence type="ECO:0000313" key="9">
    <source>
        <dbReference type="Proteomes" id="UP000505077"/>
    </source>
</evidence>
<dbReference type="PROSITE" id="PS00092">
    <property type="entry name" value="N6_MTASE"/>
    <property type="match status" value="1"/>
</dbReference>
<dbReference type="EC" id="2.1.1.72" evidence="1"/>
<dbReference type="Gene3D" id="3.40.50.150">
    <property type="entry name" value="Vaccinia Virus protein VP39"/>
    <property type="match status" value="2"/>
</dbReference>
<proteinExistence type="predicted"/>
<dbReference type="GO" id="GO:0032259">
    <property type="term" value="P:methylation"/>
    <property type="evidence" value="ECO:0007669"/>
    <property type="project" value="UniProtKB-KW"/>
</dbReference>
<feature type="domain" description="Type II methyltransferase M.TaqI-like" evidence="7">
    <location>
        <begin position="388"/>
        <end position="649"/>
    </location>
</feature>
<feature type="region of interest" description="Disordered" evidence="6">
    <location>
        <begin position="1030"/>
        <end position="1049"/>
    </location>
</feature>
<dbReference type="EMBL" id="BLLL01000004">
    <property type="protein sequence ID" value="GFH62753.1"/>
    <property type="molecule type" value="Genomic_DNA"/>
</dbReference>
<dbReference type="NCBIfam" id="NF033452">
    <property type="entry name" value="BREX_1_MTaseX"/>
    <property type="match status" value="1"/>
</dbReference>
<dbReference type="InterPro" id="IPR047939">
    <property type="entry name" value="BREX_1_PglX"/>
</dbReference>
<dbReference type="Pfam" id="PF07669">
    <property type="entry name" value="Eco57I"/>
    <property type="match status" value="1"/>
</dbReference>
<dbReference type="PANTHER" id="PTHR33841">
    <property type="entry name" value="DNA METHYLTRANSFERASE YEEA-RELATED"/>
    <property type="match status" value="1"/>
</dbReference>
<dbReference type="InterPro" id="IPR029063">
    <property type="entry name" value="SAM-dependent_MTases_sf"/>
</dbReference>
<dbReference type="Proteomes" id="UP000505077">
    <property type="component" value="Unassembled WGS sequence"/>
</dbReference>
<gene>
    <name evidence="8" type="primary">pglX</name>
    <name evidence="8" type="ORF">ZNDK_0524</name>
</gene>
<dbReference type="PANTHER" id="PTHR33841:SF1">
    <property type="entry name" value="DNA METHYLTRANSFERASE A"/>
    <property type="match status" value="1"/>
</dbReference>
<dbReference type="SUPFAM" id="SSF53335">
    <property type="entry name" value="S-adenosyl-L-methionine-dependent methyltransferases"/>
    <property type="match status" value="1"/>
</dbReference>
<evidence type="ECO:0000256" key="2">
    <source>
        <dbReference type="ARBA" id="ARBA00022603"/>
    </source>
</evidence>